<evidence type="ECO:0000313" key="1">
    <source>
        <dbReference type="EMBL" id="BCK76871.1"/>
    </source>
</evidence>
<accession>A0AB33IGC3</accession>
<proteinExistence type="predicted"/>
<evidence type="ECO:0000313" key="2">
    <source>
        <dbReference type="Proteomes" id="UP000516424"/>
    </source>
</evidence>
<sequence length="156" mass="17913">MKTVDILADWEEPESIKLWGNEVSPPPTMPWIDYINYYVHPDVVSVVGRLLIPAFTEHEGGVFLRDHFTLSGYSRWKSKLSTMSEVEKIINHQHVYDLFSINEKISEQSFNCVANVMCDALKISLSCSFPDKKFHVYTSNLDIDYGPVVGFYSDNQ</sequence>
<dbReference type="RefSeq" id="WP_132012019.1">
    <property type="nucleotide sequence ID" value="NZ_AP023410.1"/>
</dbReference>
<dbReference type="AlphaFoldDB" id="A0AB33IGC3"/>
<dbReference type="Proteomes" id="UP000516424">
    <property type="component" value="Chromosome"/>
</dbReference>
<gene>
    <name evidence="1" type="ORF">EMQ_2477</name>
</gene>
<dbReference type="EMBL" id="AP023410">
    <property type="protein sequence ID" value="BCK76871.1"/>
    <property type="molecule type" value="Genomic_DNA"/>
</dbReference>
<reference evidence="1 2" key="1">
    <citation type="journal article" date="2011" name="Microbiology">
        <title>Transcriptome response to different carbon sources in Acetobacter aceti.</title>
        <authorList>
            <person name="Sakurai K."/>
            <person name="Arai H."/>
            <person name="Ishii M."/>
            <person name="Igarashi Y."/>
        </authorList>
    </citation>
    <scope>NUCLEOTIDE SEQUENCE [LARGE SCALE GENOMIC DNA]</scope>
    <source>
        <strain evidence="1 2">NBRC 14818</strain>
    </source>
</reference>
<protein>
    <submittedName>
        <fullName evidence="1">Uncharacterized protein</fullName>
    </submittedName>
</protein>
<organism evidence="1 2">
    <name type="scientific">Acetobacter aceti NBRC 14818</name>
    <dbReference type="NCBI Taxonomy" id="887700"/>
    <lineage>
        <taxon>Bacteria</taxon>
        <taxon>Pseudomonadati</taxon>
        <taxon>Pseudomonadota</taxon>
        <taxon>Alphaproteobacteria</taxon>
        <taxon>Acetobacterales</taxon>
        <taxon>Acetobacteraceae</taxon>
        <taxon>Acetobacter</taxon>
        <taxon>Acetobacter subgen. Acetobacter</taxon>
    </lineage>
</organism>
<keyword evidence="2" id="KW-1185">Reference proteome</keyword>
<name>A0AB33IGC3_ACEAC</name>